<dbReference type="Proteomes" id="UP000552097">
    <property type="component" value="Unassembled WGS sequence"/>
</dbReference>
<name>A0A7W9M0H8_9PSEU</name>
<evidence type="ECO:0000259" key="1">
    <source>
        <dbReference type="Pfam" id="PF00668"/>
    </source>
</evidence>
<gene>
    <name evidence="2" type="ORF">F4560_002732</name>
</gene>
<comment type="caution">
    <text evidence="2">The sequence shown here is derived from an EMBL/GenBank/DDBJ whole genome shotgun (WGS) entry which is preliminary data.</text>
</comment>
<dbReference type="InterPro" id="IPR001242">
    <property type="entry name" value="Condensation_dom"/>
</dbReference>
<dbReference type="GO" id="GO:0008610">
    <property type="term" value="P:lipid biosynthetic process"/>
    <property type="evidence" value="ECO:0007669"/>
    <property type="project" value="UniProtKB-ARBA"/>
</dbReference>
<dbReference type="Gene3D" id="3.30.559.30">
    <property type="entry name" value="Nonribosomal peptide synthetase, condensation domain"/>
    <property type="match status" value="1"/>
</dbReference>
<dbReference type="CDD" id="cd19531">
    <property type="entry name" value="LCL_NRPS-like"/>
    <property type="match status" value="1"/>
</dbReference>
<dbReference type="GO" id="GO:0047527">
    <property type="term" value="F:2,3-dihydroxybenzoate-serine ligase activity"/>
    <property type="evidence" value="ECO:0007669"/>
    <property type="project" value="TreeGrafter"/>
</dbReference>
<protein>
    <recommendedName>
        <fullName evidence="1">Condensation domain-containing protein</fullName>
    </recommendedName>
</protein>
<dbReference type="Gene3D" id="3.30.559.10">
    <property type="entry name" value="Chloramphenicol acetyltransferase-like domain"/>
    <property type="match status" value="1"/>
</dbReference>
<dbReference type="GO" id="GO:0043041">
    <property type="term" value="P:amino acid activation for nonribosomal peptide biosynthetic process"/>
    <property type="evidence" value="ECO:0007669"/>
    <property type="project" value="TreeGrafter"/>
</dbReference>
<dbReference type="RefSeq" id="WP_184920011.1">
    <property type="nucleotide sequence ID" value="NZ_JACHMO010000001.1"/>
</dbReference>
<feature type="domain" description="Condensation" evidence="1">
    <location>
        <begin position="14"/>
        <end position="432"/>
    </location>
</feature>
<reference evidence="2 3" key="1">
    <citation type="submission" date="2020-08" db="EMBL/GenBank/DDBJ databases">
        <title>Sequencing the genomes of 1000 actinobacteria strains.</title>
        <authorList>
            <person name="Klenk H.-P."/>
        </authorList>
    </citation>
    <scope>NUCLEOTIDE SEQUENCE [LARGE SCALE GENOMIC DNA]</scope>
    <source>
        <strain evidence="2 3">DSM 45486</strain>
    </source>
</reference>
<dbReference type="GO" id="GO:0005829">
    <property type="term" value="C:cytosol"/>
    <property type="evidence" value="ECO:0007669"/>
    <property type="project" value="TreeGrafter"/>
</dbReference>
<dbReference type="GO" id="GO:0009239">
    <property type="term" value="P:enterobactin biosynthetic process"/>
    <property type="evidence" value="ECO:0007669"/>
    <property type="project" value="TreeGrafter"/>
</dbReference>
<evidence type="ECO:0000313" key="2">
    <source>
        <dbReference type="EMBL" id="MBB5802964.1"/>
    </source>
</evidence>
<dbReference type="SUPFAM" id="SSF52777">
    <property type="entry name" value="CoA-dependent acyltransferases"/>
    <property type="match status" value="2"/>
</dbReference>
<dbReference type="GO" id="GO:0031177">
    <property type="term" value="F:phosphopantetheine binding"/>
    <property type="evidence" value="ECO:0007669"/>
    <property type="project" value="TreeGrafter"/>
</dbReference>
<organism evidence="2 3">
    <name type="scientific">Saccharothrix ecbatanensis</name>
    <dbReference type="NCBI Taxonomy" id="1105145"/>
    <lineage>
        <taxon>Bacteria</taxon>
        <taxon>Bacillati</taxon>
        <taxon>Actinomycetota</taxon>
        <taxon>Actinomycetes</taxon>
        <taxon>Pseudonocardiales</taxon>
        <taxon>Pseudonocardiaceae</taxon>
        <taxon>Saccharothrix</taxon>
    </lineage>
</organism>
<dbReference type="InterPro" id="IPR023213">
    <property type="entry name" value="CAT-like_dom_sf"/>
</dbReference>
<dbReference type="EMBL" id="JACHMO010000001">
    <property type="protein sequence ID" value="MBB5802964.1"/>
    <property type="molecule type" value="Genomic_DNA"/>
</dbReference>
<dbReference type="GO" id="GO:0009366">
    <property type="term" value="C:enterobactin synthetase complex"/>
    <property type="evidence" value="ECO:0007669"/>
    <property type="project" value="TreeGrafter"/>
</dbReference>
<dbReference type="PANTHER" id="PTHR45527:SF1">
    <property type="entry name" value="FATTY ACID SYNTHASE"/>
    <property type="match status" value="1"/>
</dbReference>
<dbReference type="PANTHER" id="PTHR45527">
    <property type="entry name" value="NONRIBOSOMAL PEPTIDE SYNTHETASE"/>
    <property type="match status" value="1"/>
</dbReference>
<proteinExistence type="predicted"/>
<dbReference type="Pfam" id="PF00668">
    <property type="entry name" value="Condensation"/>
    <property type="match status" value="1"/>
</dbReference>
<keyword evidence="3" id="KW-1185">Reference proteome</keyword>
<sequence>MTAIVGHGGSGSTQRKMPLSFGQRRLWIAEQVAPGSLAYTTPVLLRWRGEMRVEVLRSCLDAVVERHEVLRTAFVTELGVPTQLVGEFRGADVQVVDCRGDGAAGVDQAIRAELERPFDLARGPLFRARVIVEADDAGVLLVNMHHIVTDGWSGAVLQDELVALYPVLAAGGVSPLPELPLQYADFAVSQRESLTPERRRVVEDYWRERLAGAPAYTSLPYDRDPSGVESREGSTFSFSLDPAVMGGVRALARDENATSFMVLLAAYKVVLSKLTGETDVVVTTSVAGRNDVGLDGLIGFFVNNIVLRTDLSGEPGFREVVRRVRHTVLDAQDHQDLPFDMLVSAIRPPRRPQQTPFLQTAFVHQPESIAEYHIGDVAVRPIPAPLTPAPLDLTFSFFEDVGLEIQINYRVDLFKPDTIRHLGEQFSATLRAGLEGQDD</sequence>
<evidence type="ECO:0000313" key="3">
    <source>
        <dbReference type="Proteomes" id="UP000552097"/>
    </source>
</evidence>
<accession>A0A7W9M0H8</accession>
<dbReference type="AlphaFoldDB" id="A0A7W9M0H8"/>